<evidence type="ECO:0000256" key="3">
    <source>
        <dbReference type="ARBA" id="ARBA00023015"/>
    </source>
</evidence>
<keyword evidence="8" id="KW-1185">Reference proteome</keyword>
<dbReference type="InterPro" id="IPR051446">
    <property type="entry name" value="HTH_trans_reg/aminotransferase"/>
</dbReference>
<dbReference type="InterPro" id="IPR015421">
    <property type="entry name" value="PyrdxlP-dep_Trfase_major"/>
</dbReference>
<dbReference type="AlphaFoldDB" id="D3F9X5"/>
<keyword evidence="7" id="KW-0808">Transferase</keyword>
<dbReference type="SUPFAM" id="SSF46785">
    <property type="entry name" value="Winged helix' DNA-binding domain"/>
    <property type="match status" value="1"/>
</dbReference>
<sequence>MRTVRQDHSAADEPDQGGRAIELLVTLDRSGGTVEPLHAQIERQLREGVRGGRLAPGTRLPATRELAQQLRVSRGVVVEAYAQLTAEGYLATRRGAGTVVAEALRRVAPPRPAPLPRTVPEDFHPGMPDLAGFPRAAWMRSLRAGARDAPDAALGYVDPAGATVLRAALARYLGRARGVAADPEQLLVTSGLQQGVALLGRVLRRRGVRRVAVEDPGFLVHRAVLSNCGLEPVPVPVDEHGLRTDALAGVAAGAVLVTPAHQAPLGSVLAPSRRAALLAWAERNDAFVIEDDYDAEYRYDREPVGALQGLAPERVAYAGCASKVLVPGLRLGWLALPRTLYDAVRTEKTLDDLGTPVLDQLALADFVERGELDRHLRRMRPRYRARRDALVAALAEHLPEWRVDGVAAGLHTVALLPEDADEAALLAHAKRHDMILHGLSWYRVTPGPPGLVLGYGALAEPALTHAVHRLAAVYDSLPAAR</sequence>
<dbReference type="Proteomes" id="UP000008229">
    <property type="component" value="Chromosome"/>
</dbReference>
<reference evidence="8" key="2">
    <citation type="submission" date="2010-01" db="EMBL/GenBank/DDBJ databases">
        <title>The complete genome of Conexibacter woesei DSM 14684.</title>
        <authorList>
            <consortium name="US DOE Joint Genome Institute (JGI-PGF)"/>
            <person name="Lucas S."/>
            <person name="Copeland A."/>
            <person name="Lapidus A."/>
            <person name="Glavina del Rio T."/>
            <person name="Dalin E."/>
            <person name="Tice H."/>
            <person name="Bruce D."/>
            <person name="Goodwin L."/>
            <person name="Pitluck S."/>
            <person name="Kyrpides N."/>
            <person name="Mavromatis K."/>
            <person name="Ivanova N."/>
            <person name="Mikhailova N."/>
            <person name="Chertkov O."/>
            <person name="Brettin T."/>
            <person name="Detter J.C."/>
            <person name="Han C."/>
            <person name="Larimer F."/>
            <person name="Land M."/>
            <person name="Hauser L."/>
            <person name="Markowitz V."/>
            <person name="Cheng J.-F."/>
            <person name="Hugenholtz P."/>
            <person name="Woyke T."/>
            <person name="Wu D."/>
            <person name="Pukall R."/>
            <person name="Steenblock K."/>
            <person name="Schneider S."/>
            <person name="Klenk H.-P."/>
            <person name="Eisen J.A."/>
        </authorList>
    </citation>
    <scope>NUCLEOTIDE SEQUENCE [LARGE SCALE GENOMIC DNA]</scope>
    <source>
        <strain evidence="8">DSM 14684 / CIP 108061 / JCM 11494 / NBRC 100937 / ID131577</strain>
    </source>
</reference>
<dbReference type="CDD" id="cd07377">
    <property type="entry name" value="WHTH_GntR"/>
    <property type="match status" value="1"/>
</dbReference>
<dbReference type="GO" id="GO:0008483">
    <property type="term" value="F:transaminase activity"/>
    <property type="evidence" value="ECO:0007669"/>
    <property type="project" value="UniProtKB-KW"/>
</dbReference>
<name>D3F9X5_CONWI</name>
<dbReference type="InterPro" id="IPR004839">
    <property type="entry name" value="Aminotransferase_I/II_large"/>
</dbReference>
<dbReference type="SMART" id="SM00345">
    <property type="entry name" value="HTH_GNTR"/>
    <property type="match status" value="1"/>
</dbReference>
<dbReference type="PANTHER" id="PTHR46577">
    <property type="entry name" value="HTH-TYPE TRANSCRIPTIONAL REGULATORY PROTEIN GABR"/>
    <property type="match status" value="1"/>
</dbReference>
<dbReference type="InterPro" id="IPR036388">
    <property type="entry name" value="WH-like_DNA-bd_sf"/>
</dbReference>
<dbReference type="Gene3D" id="3.40.640.10">
    <property type="entry name" value="Type I PLP-dependent aspartate aminotransferase-like (Major domain)"/>
    <property type="match status" value="1"/>
</dbReference>
<dbReference type="STRING" id="469383.Cwoe_4657"/>
<dbReference type="OrthoDB" id="594134at2"/>
<evidence type="ECO:0000313" key="7">
    <source>
        <dbReference type="EMBL" id="ADB53070.1"/>
    </source>
</evidence>
<dbReference type="Pfam" id="PF00155">
    <property type="entry name" value="Aminotran_1_2"/>
    <property type="match status" value="1"/>
</dbReference>
<dbReference type="GO" id="GO:0030170">
    <property type="term" value="F:pyridoxal phosphate binding"/>
    <property type="evidence" value="ECO:0007669"/>
    <property type="project" value="InterPro"/>
</dbReference>
<evidence type="ECO:0000313" key="8">
    <source>
        <dbReference type="Proteomes" id="UP000008229"/>
    </source>
</evidence>
<dbReference type="RefSeq" id="WP_012936121.1">
    <property type="nucleotide sequence ID" value="NC_013739.1"/>
</dbReference>
<comment type="similarity">
    <text evidence="1">In the C-terminal section; belongs to the class-I pyridoxal-phosphate-dependent aminotransferase family.</text>
</comment>
<keyword evidence="7" id="KW-0032">Aminotransferase</keyword>
<dbReference type="HOGENOM" id="CLU_017584_0_1_11"/>
<reference evidence="7 8" key="1">
    <citation type="journal article" date="2010" name="Stand. Genomic Sci.">
        <title>Complete genome sequence of Conexibacter woesei type strain (ID131577).</title>
        <authorList>
            <person name="Pukall R."/>
            <person name="Lapidus A."/>
            <person name="Glavina Del Rio T."/>
            <person name="Copeland A."/>
            <person name="Tice H."/>
            <person name="Cheng J.-F."/>
            <person name="Lucas S."/>
            <person name="Chen F."/>
            <person name="Nolan M."/>
            <person name="Bruce D."/>
            <person name="Goodwin L."/>
            <person name="Pitluck S."/>
            <person name="Mavromatis K."/>
            <person name="Ivanova N."/>
            <person name="Ovchinnikova G."/>
            <person name="Pati A."/>
            <person name="Chen A."/>
            <person name="Palaniappan K."/>
            <person name="Land M."/>
            <person name="Hauser L."/>
            <person name="Chang Y.-J."/>
            <person name="Jeffries C.D."/>
            <person name="Chain P."/>
            <person name="Meincke L."/>
            <person name="Sims D."/>
            <person name="Brettin T."/>
            <person name="Detter J.C."/>
            <person name="Rohde M."/>
            <person name="Goeker M."/>
            <person name="Bristow J."/>
            <person name="Eisen J.A."/>
            <person name="Markowitz V."/>
            <person name="Kyrpides N.C."/>
            <person name="Klenk H.-P."/>
            <person name="Hugenholtz P."/>
        </authorList>
    </citation>
    <scope>NUCLEOTIDE SEQUENCE [LARGE SCALE GENOMIC DNA]</scope>
    <source>
        <strain evidence="8">DSM 14684 / CIP 108061 / JCM 11494 / NBRC 100937 / ID131577</strain>
    </source>
</reference>
<dbReference type="eggNOG" id="COG1167">
    <property type="taxonomic scope" value="Bacteria"/>
</dbReference>
<keyword evidence="5" id="KW-0804">Transcription</keyword>
<accession>D3F9X5</accession>
<proteinExistence type="inferred from homology"/>
<dbReference type="PRINTS" id="PR00035">
    <property type="entry name" value="HTHGNTR"/>
</dbReference>
<evidence type="ECO:0000256" key="5">
    <source>
        <dbReference type="ARBA" id="ARBA00023163"/>
    </source>
</evidence>
<dbReference type="InterPro" id="IPR036390">
    <property type="entry name" value="WH_DNA-bd_sf"/>
</dbReference>
<dbReference type="KEGG" id="cwo:Cwoe_4657"/>
<dbReference type="InterPro" id="IPR015424">
    <property type="entry name" value="PyrdxlP-dep_Trfase"/>
</dbReference>
<dbReference type="EMBL" id="CP001854">
    <property type="protein sequence ID" value="ADB53070.1"/>
    <property type="molecule type" value="Genomic_DNA"/>
</dbReference>
<evidence type="ECO:0000256" key="4">
    <source>
        <dbReference type="ARBA" id="ARBA00023125"/>
    </source>
</evidence>
<keyword evidence="2" id="KW-0663">Pyridoxal phosphate</keyword>
<dbReference type="PANTHER" id="PTHR46577:SF1">
    <property type="entry name" value="HTH-TYPE TRANSCRIPTIONAL REGULATORY PROTEIN GABR"/>
    <property type="match status" value="1"/>
</dbReference>
<dbReference type="Pfam" id="PF00392">
    <property type="entry name" value="GntR"/>
    <property type="match status" value="1"/>
</dbReference>
<dbReference type="PROSITE" id="PS50949">
    <property type="entry name" value="HTH_GNTR"/>
    <property type="match status" value="1"/>
</dbReference>
<evidence type="ECO:0000256" key="1">
    <source>
        <dbReference type="ARBA" id="ARBA00005384"/>
    </source>
</evidence>
<gene>
    <name evidence="7" type="ordered locus">Cwoe_4657</name>
</gene>
<feature type="domain" description="HTH gntR-type" evidence="6">
    <location>
        <begin position="35"/>
        <end position="103"/>
    </location>
</feature>
<dbReference type="CDD" id="cd00609">
    <property type="entry name" value="AAT_like"/>
    <property type="match status" value="1"/>
</dbReference>
<protein>
    <submittedName>
        <fullName evidence="7">Transcriptional regulator, GntR family with aminotransferase domain</fullName>
    </submittedName>
</protein>
<dbReference type="Gene3D" id="1.10.10.10">
    <property type="entry name" value="Winged helix-like DNA-binding domain superfamily/Winged helix DNA-binding domain"/>
    <property type="match status" value="1"/>
</dbReference>
<dbReference type="GO" id="GO:0003700">
    <property type="term" value="F:DNA-binding transcription factor activity"/>
    <property type="evidence" value="ECO:0007669"/>
    <property type="project" value="InterPro"/>
</dbReference>
<dbReference type="GO" id="GO:0003677">
    <property type="term" value="F:DNA binding"/>
    <property type="evidence" value="ECO:0007669"/>
    <property type="project" value="UniProtKB-KW"/>
</dbReference>
<evidence type="ECO:0000259" key="6">
    <source>
        <dbReference type="PROSITE" id="PS50949"/>
    </source>
</evidence>
<keyword evidence="3" id="KW-0805">Transcription regulation</keyword>
<organism evidence="7 8">
    <name type="scientific">Conexibacter woesei (strain DSM 14684 / CCUG 47730 / CIP 108061 / JCM 11494 / NBRC 100937 / ID131577)</name>
    <dbReference type="NCBI Taxonomy" id="469383"/>
    <lineage>
        <taxon>Bacteria</taxon>
        <taxon>Bacillati</taxon>
        <taxon>Actinomycetota</taxon>
        <taxon>Thermoleophilia</taxon>
        <taxon>Solirubrobacterales</taxon>
        <taxon>Conexibacteraceae</taxon>
        <taxon>Conexibacter</taxon>
    </lineage>
</organism>
<keyword evidence="4" id="KW-0238">DNA-binding</keyword>
<dbReference type="InterPro" id="IPR000524">
    <property type="entry name" value="Tscrpt_reg_HTH_GntR"/>
</dbReference>
<dbReference type="SUPFAM" id="SSF53383">
    <property type="entry name" value="PLP-dependent transferases"/>
    <property type="match status" value="1"/>
</dbReference>
<evidence type="ECO:0000256" key="2">
    <source>
        <dbReference type="ARBA" id="ARBA00022898"/>
    </source>
</evidence>